<reference evidence="9" key="1">
    <citation type="submission" date="2023-06" db="EMBL/GenBank/DDBJ databases">
        <title>SYSU T00b26.</title>
        <authorList>
            <person name="Gao L."/>
            <person name="Fang B.-Z."/>
            <person name="Li W.-J."/>
        </authorList>
    </citation>
    <scope>NUCLEOTIDE SEQUENCE</scope>
    <source>
        <strain evidence="9">SYSU T00b26</strain>
    </source>
</reference>
<evidence type="ECO:0000256" key="6">
    <source>
        <dbReference type="ARBA" id="ARBA00023136"/>
    </source>
</evidence>
<evidence type="ECO:0000256" key="1">
    <source>
        <dbReference type="ARBA" id="ARBA00004141"/>
    </source>
</evidence>
<evidence type="ECO:0000256" key="8">
    <source>
        <dbReference type="SAM" id="Phobius"/>
    </source>
</evidence>
<dbReference type="EMBL" id="JAUHPV010000002">
    <property type="protein sequence ID" value="MDN4472400.1"/>
    <property type="molecule type" value="Genomic_DNA"/>
</dbReference>
<dbReference type="Proteomes" id="UP001172738">
    <property type="component" value="Unassembled WGS sequence"/>
</dbReference>
<keyword evidence="6 8" id="KW-0472">Membrane</keyword>
<accession>A0ABT8FZT1</accession>
<evidence type="ECO:0000256" key="4">
    <source>
        <dbReference type="ARBA" id="ARBA00022746"/>
    </source>
</evidence>
<gene>
    <name evidence="9" type="ORF">QQX04_05270</name>
</gene>
<evidence type="ECO:0000256" key="2">
    <source>
        <dbReference type="ARBA" id="ARBA00004829"/>
    </source>
</evidence>
<feature type="transmembrane region" description="Helical" evidence="8">
    <location>
        <begin position="6"/>
        <end position="23"/>
    </location>
</feature>
<comment type="caution">
    <text evidence="9">The sequence shown here is derived from an EMBL/GenBank/DDBJ whole genome shotgun (WGS) entry which is preliminary data.</text>
</comment>
<comment type="subcellular location">
    <subcellularLocation>
        <location evidence="1">Membrane</location>
        <topology evidence="1">Multi-pass membrane protein</topology>
    </subcellularLocation>
</comment>
<evidence type="ECO:0000256" key="3">
    <source>
        <dbReference type="ARBA" id="ARBA00022692"/>
    </source>
</evidence>
<organism evidence="9 10">
    <name type="scientific">Demequina zhanjiangensis</name>
    <dbReference type="NCBI Taxonomy" id="3051659"/>
    <lineage>
        <taxon>Bacteria</taxon>
        <taxon>Bacillati</taxon>
        <taxon>Actinomycetota</taxon>
        <taxon>Actinomycetes</taxon>
        <taxon>Micrococcales</taxon>
        <taxon>Demequinaceae</taxon>
        <taxon>Demequina</taxon>
    </lineage>
</organism>
<feature type="transmembrane region" description="Helical" evidence="8">
    <location>
        <begin position="35"/>
        <end position="60"/>
    </location>
</feature>
<keyword evidence="5 8" id="KW-1133">Transmembrane helix</keyword>
<keyword evidence="7" id="KW-0413">Isomerase</keyword>
<evidence type="ECO:0000313" key="9">
    <source>
        <dbReference type="EMBL" id="MDN4472400.1"/>
    </source>
</evidence>
<evidence type="ECO:0000313" key="10">
    <source>
        <dbReference type="Proteomes" id="UP001172738"/>
    </source>
</evidence>
<sequence length="105" mass="11760">MSVVYLGALVVSLVGLGALDRRFGLALFVQPARTIVTIAMGVAVFLVWDVLGVERGIFFIGDGPYQTGILLSPEIPIEELFFLTLLTYQTLLLWRWFSRRQEARA</sequence>
<keyword evidence="10" id="KW-1185">Reference proteome</keyword>
<evidence type="ECO:0000256" key="5">
    <source>
        <dbReference type="ARBA" id="ARBA00022989"/>
    </source>
</evidence>
<protein>
    <submittedName>
        <fullName evidence="9">Lycopene cyclase domain-containing protein</fullName>
    </submittedName>
</protein>
<evidence type="ECO:0000256" key="7">
    <source>
        <dbReference type="ARBA" id="ARBA00023235"/>
    </source>
</evidence>
<keyword evidence="3 8" id="KW-0812">Transmembrane</keyword>
<dbReference type="NCBIfam" id="TIGR03462">
    <property type="entry name" value="CarR_dom_SF"/>
    <property type="match status" value="1"/>
</dbReference>
<proteinExistence type="predicted"/>
<dbReference type="RefSeq" id="WP_301126909.1">
    <property type="nucleotide sequence ID" value="NZ_JAUHPV010000002.1"/>
</dbReference>
<keyword evidence="4" id="KW-0125">Carotenoid biosynthesis</keyword>
<name>A0ABT8FZT1_9MICO</name>
<dbReference type="InterPro" id="IPR017825">
    <property type="entry name" value="Lycopene_cyclase_dom"/>
</dbReference>
<feature type="transmembrane region" description="Helical" evidence="8">
    <location>
        <begin position="80"/>
        <end position="97"/>
    </location>
</feature>
<comment type="pathway">
    <text evidence="2">Carotenoid biosynthesis.</text>
</comment>